<dbReference type="CDD" id="cd16454">
    <property type="entry name" value="RING-H2_PA-TM-RING"/>
    <property type="match status" value="1"/>
</dbReference>
<dbReference type="Proteomes" id="UP001150907">
    <property type="component" value="Unassembled WGS sequence"/>
</dbReference>
<keyword evidence="5" id="KW-0812">Transmembrane</keyword>
<evidence type="ECO:0000313" key="8">
    <source>
        <dbReference type="EMBL" id="KAJ2007821.1"/>
    </source>
</evidence>
<reference evidence="8" key="1">
    <citation type="submission" date="2022-07" db="EMBL/GenBank/DDBJ databases">
        <title>Phylogenomic reconstructions and comparative analyses of Kickxellomycotina fungi.</title>
        <authorList>
            <person name="Reynolds N.K."/>
            <person name="Stajich J.E."/>
            <person name="Barry K."/>
            <person name="Grigoriev I.V."/>
            <person name="Crous P."/>
            <person name="Smith M.E."/>
        </authorList>
    </citation>
    <scope>NUCLEOTIDE SEQUENCE</scope>
    <source>
        <strain evidence="8">IMI 214461</strain>
    </source>
</reference>
<dbReference type="GO" id="GO:0061630">
    <property type="term" value="F:ubiquitin protein ligase activity"/>
    <property type="evidence" value="ECO:0007669"/>
    <property type="project" value="TreeGrafter"/>
</dbReference>
<dbReference type="InterPro" id="IPR013083">
    <property type="entry name" value="Znf_RING/FYVE/PHD"/>
</dbReference>
<sequence length="391" mass="41625">MQGWWWGLVVLAGQAAGRAPLVSLTVSVLGNATEVAYQATFDRSDYAYPITQAGAAGFAGELYVPAAATCADEVLGSAARRRQATAGGIAFLPLRSCRAEWASIVRAEATQGRAGAAILYSLKDDAAQAAERAGAPTLPVPVWAVNAVAGAYLAAAVDGVASGEPPPAPPPAALVARLQDDTPGAPRAFVSVSRSAADVATADRNFFLKAMIGVGITGIVCFFVAMVVRYFDCLRAARRRHNAALHHIHHHHHVAARDKRVLLPHELDAMPCSVVVGPPPRVAETSRRSAQSCPHLPLQRDEELSLPRLQRVGSVRHQEARRAMPNTGWDDDDDETPECAICLEDIHAGQVVRTLPCPHVFHAACIDRWLLGQSSTCPLCKRDTLHGTPPA</sequence>
<keyword evidence="1" id="KW-0479">Metal-binding</keyword>
<keyword evidence="2 4" id="KW-0863">Zinc-finger</keyword>
<name>A0A9W8EM02_9FUNG</name>
<feature type="signal peptide" evidence="6">
    <location>
        <begin position="1"/>
        <end position="17"/>
    </location>
</feature>
<dbReference type="SMART" id="SM00184">
    <property type="entry name" value="RING"/>
    <property type="match status" value="1"/>
</dbReference>
<proteinExistence type="predicted"/>
<dbReference type="AlphaFoldDB" id="A0A9W8EM02"/>
<evidence type="ECO:0000256" key="3">
    <source>
        <dbReference type="ARBA" id="ARBA00022833"/>
    </source>
</evidence>
<evidence type="ECO:0000259" key="7">
    <source>
        <dbReference type="PROSITE" id="PS50089"/>
    </source>
</evidence>
<comment type="caution">
    <text evidence="8">The sequence shown here is derived from an EMBL/GenBank/DDBJ whole genome shotgun (WGS) entry which is preliminary data.</text>
</comment>
<dbReference type="OrthoDB" id="8062037at2759"/>
<keyword evidence="6" id="KW-0732">Signal</keyword>
<gene>
    <name evidence="8" type="ORF">H4R26_000551</name>
</gene>
<feature type="chain" id="PRO_5040842725" description="RING-type domain-containing protein" evidence="6">
    <location>
        <begin position="18"/>
        <end position="391"/>
    </location>
</feature>
<dbReference type="PANTHER" id="PTHR45931:SF3">
    <property type="entry name" value="RING ZINC FINGER-CONTAINING PROTEIN"/>
    <property type="match status" value="1"/>
</dbReference>
<evidence type="ECO:0000256" key="2">
    <source>
        <dbReference type="ARBA" id="ARBA00022771"/>
    </source>
</evidence>
<dbReference type="GO" id="GO:0006511">
    <property type="term" value="P:ubiquitin-dependent protein catabolic process"/>
    <property type="evidence" value="ECO:0007669"/>
    <property type="project" value="TreeGrafter"/>
</dbReference>
<keyword evidence="9" id="KW-1185">Reference proteome</keyword>
<dbReference type="EMBL" id="JANBQF010000017">
    <property type="protein sequence ID" value="KAJ2007821.1"/>
    <property type="molecule type" value="Genomic_DNA"/>
</dbReference>
<dbReference type="GO" id="GO:0005634">
    <property type="term" value="C:nucleus"/>
    <property type="evidence" value="ECO:0007669"/>
    <property type="project" value="TreeGrafter"/>
</dbReference>
<dbReference type="GO" id="GO:0008270">
    <property type="term" value="F:zinc ion binding"/>
    <property type="evidence" value="ECO:0007669"/>
    <property type="project" value="UniProtKB-KW"/>
</dbReference>
<evidence type="ECO:0000256" key="5">
    <source>
        <dbReference type="SAM" id="Phobius"/>
    </source>
</evidence>
<keyword evidence="5" id="KW-0472">Membrane</keyword>
<dbReference type="InterPro" id="IPR051834">
    <property type="entry name" value="RING_finger_E3_ligase"/>
</dbReference>
<evidence type="ECO:0000256" key="6">
    <source>
        <dbReference type="SAM" id="SignalP"/>
    </source>
</evidence>
<dbReference type="PROSITE" id="PS50089">
    <property type="entry name" value="ZF_RING_2"/>
    <property type="match status" value="1"/>
</dbReference>
<dbReference type="InterPro" id="IPR001841">
    <property type="entry name" value="Znf_RING"/>
</dbReference>
<dbReference type="Gene3D" id="3.30.40.10">
    <property type="entry name" value="Zinc/RING finger domain, C3HC4 (zinc finger)"/>
    <property type="match status" value="1"/>
</dbReference>
<dbReference type="SUPFAM" id="SSF57850">
    <property type="entry name" value="RING/U-box"/>
    <property type="match status" value="1"/>
</dbReference>
<accession>A0A9W8EM02</accession>
<dbReference type="Pfam" id="PF13639">
    <property type="entry name" value="zf-RING_2"/>
    <property type="match status" value="1"/>
</dbReference>
<organism evidence="8 9">
    <name type="scientific">Coemansia thaxteri</name>
    <dbReference type="NCBI Taxonomy" id="2663907"/>
    <lineage>
        <taxon>Eukaryota</taxon>
        <taxon>Fungi</taxon>
        <taxon>Fungi incertae sedis</taxon>
        <taxon>Zoopagomycota</taxon>
        <taxon>Kickxellomycotina</taxon>
        <taxon>Kickxellomycetes</taxon>
        <taxon>Kickxellales</taxon>
        <taxon>Kickxellaceae</taxon>
        <taxon>Coemansia</taxon>
    </lineage>
</organism>
<evidence type="ECO:0000256" key="1">
    <source>
        <dbReference type="ARBA" id="ARBA00022723"/>
    </source>
</evidence>
<keyword evidence="3" id="KW-0862">Zinc</keyword>
<feature type="domain" description="RING-type" evidence="7">
    <location>
        <begin position="339"/>
        <end position="381"/>
    </location>
</feature>
<protein>
    <recommendedName>
        <fullName evidence="7">RING-type domain-containing protein</fullName>
    </recommendedName>
</protein>
<dbReference type="PANTHER" id="PTHR45931">
    <property type="entry name" value="SI:CH211-59O9.10"/>
    <property type="match status" value="1"/>
</dbReference>
<feature type="transmembrane region" description="Helical" evidence="5">
    <location>
        <begin position="206"/>
        <end position="231"/>
    </location>
</feature>
<keyword evidence="5" id="KW-1133">Transmembrane helix</keyword>
<evidence type="ECO:0000256" key="4">
    <source>
        <dbReference type="PROSITE-ProRule" id="PRU00175"/>
    </source>
</evidence>
<evidence type="ECO:0000313" key="9">
    <source>
        <dbReference type="Proteomes" id="UP001150907"/>
    </source>
</evidence>